<dbReference type="EMBL" id="PQFZ01000017">
    <property type="protein sequence ID" value="POR47748.1"/>
    <property type="molecule type" value="Genomic_DNA"/>
</dbReference>
<dbReference type="CDD" id="cd07377">
    <property type="entry name" value="WHTH_GntR"/>
    <property type="match status" value="1"/>
</dbReference>
<dbReference type="PRINTS" id="PR00035">
    <property type="entry name" value="HTHGNTR"/>
</dbReference>
<keyword evidence="7" id="KW-1185">Reference proteome</keyword>
<keyword evidence="2" id="KW-0238">DNA-binding</keyword>
<evidence type="ECO:0000256" key="3">
    <source>
        <dbReference type="ARBA" id="ARBA00023163"/>
    </source>
</evidence>
<dbReference type="InterPro" id="IPR008920">
    <property type="entry name" value="TF_FadR/GntR_C"/>
</dbReference>
<dbReference type="GO" id="GO:0003700">
    <property type="term" value="F:DNA-binding transcription factor activity"/>
    <property type="evidence" value="ECO:0007669"/>
    <property type="project" value="InterPro"/>
</dbReference>
<evidence type="ECO:0000259" key="5">
    <source>
        <dbReference type="PROSITE" id="PS50949"/>
    </source>
</evidence>
<dbReference type="Proteomes" id="UP000236919">
    <property type="component" value="Unassembled WGS sequence"/>
</dbReference>
<accession>A0A2S4LZA8</accession>
<reference evidence="6 7" key="1">
    <citation type="submission" date="2018-01" db="EMBL/GenBank/DDBJ databases">
        <title>Genomic Encyclopedia of Type Strains, Phase III (KMG-III): the genomes of soil and plant-associated and newly described type strains.</title>
        <authorList>
            <person name="Whitman W."/>
        </authorList>
    </citation>
    <scope>NUCLEOTIDE SEQUENCE [LARGE SCALE GENOMIC DNA]</scope>
    <source>
        <strain evidence="6 7">1131</strain>
    </source>
</reference>
<keyword evidence="3" id="KW-0804">Transcription</keyword>
<feature type="region of interest" description="Disordered" evidence="4">
    <location>
        <begin position="1"/>
        <end position="28"/>
    </location>
</feature>
<dbReference type="Gene3D" id="1.20.120.530">
    <property type="entry name" value="GntR ligand-binding domain-like"/>
    <property type="match status" value="1"/>
</dbReference>
<dbReference type="SUPFAM" id="SSF46785">
    <property type="entry name" value="Winged helix' DNA-binding domain"/>
    <property type="match status" value="1"/>
</dbReference>
<dbReference type="Pfam" id="PF00392">
    <property type="entry name" value="GntR"/>
    <property type="match status" value="1"/>
</dbReference>
<dbReference type="InterPro" id="IPR000524">
    <property type="entry name" value="Tscrpt_reg_HTH_GntR"/>
</dbReference>
<dbReference type="InterPro" id="IPR036390">
    <property type="entry name" value="WH_DNA-bd_sf"/>
</dbReference>
<dbReference type="PANTHER" id="PTHR43537">
    <property type="entry name" value="TRANSCRIPTIONAL REGULATOR, GNTR FAMILY"/>
    <property type="match status" value="1"/>
</dbReference>
<comment type="caution">
    <text evidence="6">The sequence shown here is derived from an EMBL/GenBank/DDBJ whole genome shotgun (WGS) entry which is preliminary data.</text>
</comment>
<dbReference type="InterPro" id="IPR011711">
    <property type="entry name" value="GntR_C"/>
</dbReference>
<evidence type="ECO:0000313" key="6">
    <source>
        <dbReference type="EMBL" id="POR47748.1"/>
    </source>
</evidence>
<feature type="compositionally biased region" description="Polar residues" evidence="4">
    <location>
        <begin position="1"/>
        <end position="13"/>
    </location>
</feature>
<dbReference type="RefSeq" id="WP_181011986.1">
    <property type="nucleotide sequence ID" value="NZ_PQFZ01000017.1"/>
</dbReference>
<proteinExistence type="predicted"/>
<evidence type="ECO:0000256" key="1">
    <source>
        <dbReference type="ARBA" id="ARBA00023015"/>
    </source>
</evidence>
<name>A0A2S4LZA8_9HYPH</name>
<dbReference type="Pfam" id="PF07729">
    <property type="entry name" value="FCD"/>
    <property type="match status" value="1"/>
</dbReference>
<dbReference type="PANTHER" id="PTHR43537:SF24">
    <property type="entry name" value="GLUCONATE OPERON TRANSCRIPTIONAL REPRESSOR"/>
    <property type="match status" value="1"/>
</dbReference>
<evidence type="ECO:0000256" key="4">
    <source>
        <dbReference type="SAM" id="MobiDB-lite"/>
    </source>
</evidence>
<evidence type="ECO:0000313" key="7">
    <source>
        <dbReference type="Proteomes" id="UP000236919"/>
    </source>
</evidence>
<sequence>MDTSAQKAVSTAGRSRKPAKAQESAGAFAEPEKSLAAQAYEAVLDMIMSGEAKPGAFFTERRLAEQLAMSRTPLRDALLILESEGLIVRLGARGVQVATMRIEEFAENLGVRRLLEPEAARIAAGRVAPELLVTLRGRFETLLTHSQAGETPDRTEVRGADDMLHSAIADAAGNSRLAAIVRNLRRQTLMFDLRSLPERFTDTCREHLAIVEMLAEGDGEKAAQAMRDHLDAVRASIVARLARL</sequence>
<evidence type="ECO:0000256" key="2">
    <source>
        <dbReference type="ARBA" id="ARBA00023125"/>
    </source>
</evidence>
<dbReference type="GO" id="GO:0003677">
    <property type="term" value="F:DNA binding"/>
    <property type="evidence" value="ECO:0007669"/>
    <property type="project" value="UniProtKB-KW"/>
</dbReference>
<gene>
    <name evidence="6" type="ORF">CYD53_11712</name>
</gene>
<keyword evidence="1" id="KW-0805">Transcription regulation</keyword>
<dbReference type="SMART" id="SM00895">
    <property type="entry name" value="FCD"/>
    <property type="match status" value="1"/>
</dbReference>
<dbReference type="Gene3D" id="1.10.10.10">
    <property type="entry name" value="Winged helix-like DNA-binding domain superfamily/Winged helix DNA-binding domain"/>
    <property type="match status" value="1"/>
</dbReference>
<dbReference type="InterPro" id="IPR036388">
    <property type="entry name" value="WH-like_DNA-bd_sf"/>
</dbReference>
<dbReference type="PROSITE" id="PS50949">
    <property type="entry name" value="HTH_GNTR"/>
    <property type="match status" value="1"/>
</dbReference>
<organism evidence="6 7">
    <name type="scientific">Bosea psychrotolerans</name>
    <dbReference type="NCBI Taxonomy" id="1871628"/>
    <lineage>
        <taxon>Bacteria</taxon>
        <taxon>Pseudomonadati</taxon>
        <taxon>Pseudomonadota</taxon>
        <taxon>Alphaproteobacteria</taxon>
        <taxon>Hyphomicrobiales</taxon>
        <taxon>Boseaceae</taxon>
        <taxon>Bosea</taxon>
    </lineage>
</organism>
<feature type="domain" description="HTH gntR-type" evidence="5">
    <location>
        <begin position="33"/>
        <end position="100"/>
    </location>
</feature>
<dbReference type="SMART" id="SM00345">
    <property type="entry name" value="HTH_GNTR"/>
    <property type="match status" value="1"/>
</dbReference>
<protein>
    <submittedName>
        <fullName evidence="6">GntR family transcriptional regulator</fullName>
    </submittedName>
</protein>
<dbReference type="SUPFAM" id="SSF48008">
    <property type="entry name" value="GntR ligand-binding domain-like"/>
    <property type="match status" value="1"/>
</dbReference>
<dbReference type="AlphaFoldDB" id="A0A2S4LZA8"/>